<dbReference type="Proteomes" id="UP000635278">
    <property type="component" value="Unassembled WGS sequence"/>
</dbReference>
<comment type="caution">
    <text evidence="1">The sequence shown here is derived from an EMBL/GenBank/DDBJ whole genome shotgun (WGS) entry which is preliminary data.</text>
</comment>
<dbReference type="RefSeq" id="WP_206752623.1">
    <property type="nucleotide sequence ID" value="NZ_WOTB01000054.1"/>
</dbReference>
<accession>A0ABX0JVF3</accession>
<protein>
    <submittedName>
        <fullName evidence="1">Uncharacterized protein</fullName>
    </submittedName>
</protein>
<reference evidence="1 2" key="1">
    <citation type="journal article" date="2020" name="Int. J. Syst. Evol. Microbiol.">
        <title>Novel acetic acid bacteria from cider fermentations: Acetobacter conturbans sp. nov. and Acetobacter fallax sp. nov.</title>
        <authorList>
            <person name="Sombolestani A.S."/>
            <person name="Cleenwerck I."/>
            <person name="Cnockaert M."/>
            <person name="Borremans W."/>
            <person name="Wieme A.D."/>
            <person name="De Vuyst L."/>
            <person name="Vandamme P."/>
        </authorList>
    </citation>
    <scope>NUCLEOTIDE SEQUENCE [LARGE SCALE GENOMIC DNA]</scope>
    <source>
        <strain evidence="1 2">LMG 30640</strain>
    </source>
</reference>
<keyword evidence="2" id="KW-1185">Reference proteome</keyword>
<dbReference type="EMBL" id="WOTB01000054">
    <property type="protein sequence ID" value="NHN86802.1"/>
    <property type="molecule type" value="Genomic_DNA"/>
</dbReference>
<gene>
    <name evidence="1" type="ORF">GOB93_19615</name>
</gene>
<proteinExistence type="predicted"/>
<sequence length="74" mass="8170">MATQRKKSALTINTKAAADEMIRLLGDDAANVARDRAAMFLAAEDLENARTWLAVHVHVLEMLRTNARNGEAIH</sequence>
<evidence type="ECO:0000313" key="2">
    <source>
        <dbReference type="Proteomes" id="UP000635278"/>
    </source>
</evidence>
<organism evidence="1 2">
    <name type="scientific">Acetobacter musti</name>
    <dbReference type="NCBI Taxonomy" id="864732"/>
    <lineage>
        <taxon>Bacteria</taxon>
        <taxon>Pseudomonadati</taxon>
        <taxon>Pseudomonadota</taxon>
        <taxon>Alphaproteobacteria</taxon>
        <taxon>Acetobacterales</taxon>
        <taxon>Acetobacteraceae</taxon>
        <taxon>Acetobacter</taxon>
    </lineage>
</organism>
<evidence type="ECO:0000313" key="1">
    <source>
        <dbReference type="EMBL" id="NHN86802.1"/>
    </source>
</evidence>
<name>A0ABX0JVF3_9PROT</name>